<reference evidence="4 5" key="1">
    <citation type="submission" date="2016-10" db="EMBL/GenBank/DDBJ databases">
        <authorList>
            <person name="de Groot N.N."/>
        </authorList>
    </citation>
    <scope>NUCLEOTIDE SEQUENCE [LARGE SCALE GENOMIC DNA]</scope>
    <source>
        <strain evidence="4 5">CGMCC 1.12097</strain>
    </source>
</reference>
<evidence type="ECO:0000256" key="2">
    <source>
        <dbReference type="SAM" id="MobiDB-lite"/>
    </source>
</evidence>
<comment type="similarity">
    <text evidence="1">Belongs to the bacterial AtpI family.</text>
</comment>
<evidence type="ECO:0000313" key="4">
    <source>
        <dbReference type="EMBL" id="SDA59720.1"/>
    </source>
</evidence>
<dbReference type="InterPro" id="IPR016989">
    <property type="entry name" value="Atp1_alphaprobac"/>
</dbReference>
<keyword evidence="1" id="KW-0375">Hydrogen ion transport</keyword>
<protein>
    <recommendedName>
        <fullName evidence="1">ATP synthase protein I</fullName>
    </recommendedName>
</protein>
<gene>
    <name evidence="4" type="ORF">SAMN02927914_01508</name>
</gene>
<sequence length="135" mass="14370">MADKSRPDGTGETGRGKQHEPDIRDDDLERRRRELEASLATRLPNRLEGKDDAKAGSAAGYGQAVKLSSEFIAGVVVGAGIGWMIDRLAGISPWGLIVFLLLGFGAGVLNVMRSAGVVAEFGQSDKSRSDRDDGK</sequence>
<dbReference type="Proteomes" id="UP000198588">
    <property type="component" value="Unassembled WGS sequence"/>
</dbReference>
<evidence type="ECO:0000256" key="3">
    <source>
        <dbReference type="SAM" id="Phobius"/>
    </source>
</evidence>
<keyword evidence="3" id="KW-0812">Transmembrane</keyword>
<feature type="region of interest" description="Disordered" evidence="2">
    <location>
        <begin position="1"/>
        <end position="31"/>
    </location>
</feature>
<dbReference type="RefSeq" id="WP_091576455.1">
    <property type="nucleotide sequence ID" value="NZ_FMXM01000004.1"/>
</dbReference>
<evidence type="ECO:0000256" key="1">
    <source>
        <dbReference type="PIRNR" id="PIRNR032126"/>
    </source>
</evidence>
<dbReference type="Pfam" id="PF09527">
    <property type="entry name" value="ATPase_gene1"/>
    <property type="match status" value="1"/>
</dbReference>
<dbReference type="EMBL" id="FMXM01000004">
    <property type="protein sequence ID" value="SDA59720.1"/>
    <property type="molecule type" value="Genomic_DNA"/>
</dbReference>
<dbReference type="STRING" id="1165689.SAMN02927914_01508"/>
<keyword evidence="1" id="KW-0813">Transport</keyword>
<keyword evidence="3" id="KW-1133">Transmembrane helix</keyword>
<dbReference type="AlphaFoldDB" id="A0A1G5WP46"/>
<proteinExistence type="inferred from homology"/>
<comment type="function">
    <text evidence="1">A possible function for this protein is to guide the assembly of the membrane sector of the ATPase enzyme complex.</text>
</comment>
<name>A0A1G5WP46_9HYPH</name>
<organism evidence="4 5">
    <name type="scientific">Mesorhizobium qingshengii</name>
    <dbReference type="NCBI Taxonomy" id="1165689"/>
    <lineage>
        <taxon>Bacteria</taxon>
        <taxon>Pseudomonadati</taxon>
        <taxon>Pseudomonadota</taxon>
        <taxon>Alphaproteobacteria</taxon>
        <taxon>Hyphomicrobiales</taxon>
        <taxon>Phyllobacteriaceae</taxon>
        <taxon>Mesorhizobium</taxon>
    </lineage>
</organism>
<dbReference type="InterPro" id="IPR032820">
    <property type="entry name" value="ATPase_put"/>
</dbReference>
<dbReference type="GO" id="GO:1902600">
    <property type="term" value="P:proton transmembrane transport"/>
    <property type="evidence" value="ECO:0007669"/>
    <property type="project" value="UniProtKB-KW"/>
</dbReference>
<feature type="transmembrane region" description="Helical" evidence="3">
    <location>
        <begin position="91"/>
        <end position="112"/>
    </location>
</feature>
<keyword evidence="1 3" id="KW-0472">Membrane</keyword>
<keyword evidence="1" id="KW-0406">Ion transport</keyword>
<evidence type="ECO:0000313" key="5">
    <source>
        <dbReference type="Proteomes" id="UP000198588"/>
    </source>
</evidence>
<dbReference type="GO" id="GO:0045259">
    <property type="term" value="C:proton-transporting ATP synthase complex"/>
    <property type="evidence" value="ECO:0007669"/>
    <property type="project" value="UniProtKB-UniRule"/>
</dbReference>
<accession>A0A1G5WP46</accession>
<feature type="transmembrane region" description="Helical" evidence="3">
    <location>
        <begin position="67"/>
        <end position="85"/>
    </location>
</feature>
<dbReference type="PIRSF" id="PIRSF032126">
    <property type="entry name" value="F0F1_ATP_synthase_subunit_I"/>
    <property type="match status" value="1"/>
</dbReference>